<dbReference type="EMBL" id="RZNJ01000008">
    <property type="protein sequence ID" value="RUT28292.1"/>
    <property type="molecule type" value="Genomic_DNA"/>
</dbReference>
<dbReference type="Pfam" id="PF00126">
    <property type="entry name" value="HTH_1"/>
    <property type="match status" value="1"/>
</dbReference>
<proteinExistence type="inferred from homology"/>
<dbReference type="RefSeq" id="WP_127189818.1">
    <property type="nucleotide sequence ID" value="NZ_RZNJ01000008.1"/>
</dbReference>
<evidence type="ECO:0000256" key="1">
    <source>
        <dbReference type="ARBA" id="ARBA00009437"/>
    </source>
</evidence>
<keyword evidence="3" id="KW-0238">DNA-binding</keyword>
<keyword evidence="2" id="KW-0805">Transcription regulation</keyword>
<comment type="similarity">
    <text evidence="1">Belongs to the LysR transcriptional regulatory family.</text>
</comment>
<dbReference type="GO" id="GO:0003700">
    <property type="term" value="F:DNA-binding transcription factor activity"/>
    <property type="evidence" value="ECO:0007669"/>
    <property type="project" value="InterPro"/>
</dbReference>
<dbReference type="InterPro" id="IPR005119">
    <property type="entry name" value="LysR_subst-bd"/>
</dbReference>
<dbReference type="InterPro" id="IPR036388">
    <property type="entry name" value="WH-like_DNA-bd_sf"/>
</dbReference>
<evidence type="ECO:0000259" key="5">
    <source>
        <dbReference type="PROSITE" id="PS50931"/>
    </source>
</evidence>
<dbReference type="PANTHER" id="PTHR30427">
    <property type="entry name" value="TRANSCRIPTIONAL ACTIVATOR PROTEIN LYSR"/>
    <property type="match status" value="1"/>
</dbReference>
<sequence>MEPIKASFRHLAGPVIGHQRLSVRHLEVFWAVMRTGSQSGAAELLGISQPAVSKMLSYVEQRTEITLFFRSRGKLIPSDEAHIFFHSIEEIFDRVYKTETLLDDLRYRAAGEISVAFAPGIGGELIGAFLAAFREAHPLSHVRVKLLNPPVILERTTRREIDIGVYHGPMGDVSVTSVVLSEDVVVCILPRGHRLCDADVVTPADLRSENILSGSSIGPETWMHALHGALNEHGLRCKPLIESIHPHLLYEFVSKGLGIALTPPVPVLAERLGVVERPFEPTIKAPLFAVMPVGRPPAQTATSLIRSMQKVLERLSR</sequence>
<evidence type="ECO:0000313" key="6">
    <source>
        <dbReference type="EMBL" id="RUT28292.1"/>
    </source>
</evidence>
<keyword evidence="7" id="KW-1185">Reference proteome</keyword>
<dbReference type="PANTHER" id="PTHR30427:SF1">
    <property type="entry name" value="TRANSCRIPTIONAL ACTIVATOR PROTEIN LYSR"/>
    <property type="match status" value="1"/>
</dbReference>
<protein>
    <submittedName>
        <fullName evidence="6">LysR family transcriptional regulator</fullName>
    </submittedName>
</protein>
<name>A0A433X2R2_9HYPH</name>
<dbReference type="GO" id="GO:0010628">
    <property type="term" value="P:positive regulation of gene expression"/>
    <property type="evidence" value="ECO:0007669"/>
    <property type="project" value="TreeGrafter"/>
</dbReference>
<dbReference type="Pfam" id="PF03466">
    <property type="entry name" value="LysR_substrate"/>
    <property type="match status" value="1"/>
</dbReference>
<dbReference type="GO" id="GO:0043565">
    <property type="term" value="F:sequence-specific DNA binding"/>
    <property type="evidence" value="ECO:0007669"/>
    <property type="project" value="TreeGrafter"/>
</dbReference>
<evidence type="ECO:0000256" key="4">
    <source>
        <dbReference type="ARBA" id="ARBA00023163"/>
    </source>
</evidence>
<gene>
    <name evidence="6" type="ORF">EMQ25_17035</name>
</gene>
<keyword evidence="4" id="KW-0804">Transcription</keyword>
<comment type="caution">
    <text evidence="6">The sequence shown here is derived from an EMBL/GenBank/DDBJ whole genome shotgun (WGS) entry which is preliminary data.</text>
</comment>
<accession>A0A433X2R2</accession>
<reference evidence="6 7" key="1">
    <citation type="journal article" date="2016" name="Int. J. Syst. Evol. Microbiol.">
        <title>Arsenicitalea aurantiaca gen. nov., sp. nov., a new member of the family Hyphomicrobiaceae, isolated from high-arsenic sediment.</title>
        <authorList>
            <person name="Mu Y."/>
            <person name="Zhou L."/>
            <person name="Zeng X.C."/>
            <person name="Liu L."/>
            <person name="Pan Y."/>
            <person name="Chen X."/>
            <person name="Wang J."/>
            <person name="Li S."/>
            <person name="Li W.J."/>
            <person name="Wang Y."/>
        </authorList>
    </citation>
    <scope>NUCLEOTIDE SEQUENCE [LARGE SCALE GENOMIC DNA]</scope>
    <source>
        <strain evidence="6 7">42-50</strain>
    </source>
</reference>
<dbReference type="Proteomes" id="UP000281547">
    <property type="component" value="Unassembled WGS sequence"/>
</dbReference>
<feature type="domain" description="HTH lysR-type" evidence="5">
    <location>
        <begin position="21"/>
        <end position="78"/>
    </location>
</feature>
<dbReference type="Gene3D" id="3.40.190.10">
    <property type="entry name" value="Periplasmic binding protein-like II"/>
    <property type="match status" value="2"/>
</dbReference>
<dbReference type="SUPFAM" id="SSF46785">
    <property type="entry name" value="Winged helix' DNA-binding domain"/>
    <property type="match status" value="1"/>
</dbReference>
<dbReference type="InterPro" id="IPR000847">
    <property type="entry name" value="LysR_HTH_N"/>
</dbReference>
<evidence type="ECO:0000313" key="7">
    <source>
        <dbReference type="Proteomes" id="UP000281547"/>
    </source>
</evidence>
<dbReference type="SUPFAM" id="SSF53850">
    <property type="entry name" value="Periplasmic binding protein-like II"/>
    <property type="match status" value="1"/>
</dbReference>
<evidence type="ECO:0000256" key="2">
    <source>
        <dbReference type="ARBA" id="ARBA00023015"/>
    </source>
</evidence>
<organism evidence="6 7">
    <name type="scientific">Arsenicitalea aurantiaca</name>
    <dbReference type="NCBI Taxonomy" id="1783274"/>
    <lineage>
        <taxon>Bacteria</taxon>
        <taxon>Pseudomonadati</taxon>
        <taxon>Pseudomonadota</taxon>
        <taxon>Alphaproteobacteria</taxon>
        <taxon>Hyphomicrobiales</taxon>
        <taxon>Devosiaceae</taxon>
        <taxon>Arsenicitalea</taxon>
    </lineage>
</organism>
<dbReference type="AlphaFoldDB" id="A0A433X2R2"/>
<dbReference type="PROSITE" id="PS50931">
    <property type="entry name" value="HTH_LYSR"/>
    <property type="match status" value="1"/>
</dbReference>
<dbReference type="InterPro" id="IPR036390">
    <property type="entry name" value="WH_DNA-bd_sf"/>
</dbReference>
<dbReference type="Gene3D" id="1.10.10.10">
    <property type="entry name" value="Winged helix-like DNA-binding domain superfamily/Winged helix DNA-binding domain"/>
    <property type="match status" value="1"/>
</dbReference>
<dbReference type="OrthoDB" id="7492271at2"/>
<evidence type="ECO:0000256" key="3">
    <source>
        <dbReference type="ARBA" id="ARBA00023125"/>
    </source>
</evidence>